<dbReference type="InterPro" id="IPR011646">
    <property type="entry name" value="KAP_P-loop"/>
</dbReference>
<reference evidence="3 4" key="1">
    <citation type="journal article" date="2021" name="Int. J. Syst. Evol. Microbiol.">
        <title>Clostridium zeae sp. nov., isolated from corn silage.</title>
        <authorList>
            <person name="Kobayashi H."/>
            <person name="Tanizawa Y."/>
            <person name="Yagura M."/>
            <person name="Sakamoto M."/>
            <person name="Ohkuma M."/>
            <person name="Tohno M."/>
        </authorList>
    </citation>
    <scope>NUCLEOTIDE SEQUENCE [LARGE SCALE GENOMIC DNA]</scope>
    <source>
        <strain evidence="3 4">CSC2</strain>
    </source>
</reference>
<keyword evidence="4" id="KW-1185">Reference proteome</keyword>
<accession>A0ABQ1EA37</accession>
<dbReference type="EMBL" id="BMBA01000002">
    <property type="protein sequence ID" value="GFZ31636.1"/>
    <property type="molecule type" value="Genomic_DNA"/>
</dbReference>
<name>A0ABQ1EA37_9CLOT</name>
<dbReference type="RefSeq" id="WP_206869940.1">
    <property type="nucleotide sequence ID" value="NZ_BMBA01000002.1"/>
</dbReference>
<keyword evidence="1" id="KW-0812">Transmembrane</keyword>
<dbReference type="InterPro" id="IPR052754">
    <property type="entry name" value="NTPase_KAP_P-loop"/>
</dbReference>
<sequence>MGNKFYNNRDHRLNNSSDLFGTYFKANAILKVLDNLGKCIEVNNMIALYGAWGSGKTSTINYIYDNVTTLEPVIFQAWKYEKDLNLALSLFELISDKIKNDLISSGRNPLIDGLAEKTKIIAGTMFSFAKNTLLNSEINVLGIKLAIGKAGQEAIKEMEELKLDSEKSYFDSVEEFNNSFNELIDKYFETTGKRLLIFVDDLDRCEPDKVIDLLATIKHFFTNTKNAVYFCAIDKTAVSESIKLRYSNVIEAEEYLEKIFDITFNMPDSYDLQPVINDFFNRIGVDYTKVRNLDGFLEHIEFTNPRKIKKVFNKYIMLLELAEIYNSSDNEKLKFLELKRTDEMFIIVFIYFIILFEFHRTIYSKLSRFRDKFVSILNNLDETFSIETTKGSYEKAQYLEQQSGNIYYPSLSGDITKHIITDEKVQIELINFIILFMPTDVQIDLPNLDIDSTYQLNEVLFSFYNSLKKSDQKILTSFIEFILDTTITKGRYEGYSVSISQIIHVLQLLC</sequence>
<organism evidence="3 4">
    <name type="scientific">Clostridium zeae</name>
    <dbReference type="NCBI Taxonomy" id="2759022"/>
    <lineage>
        <taxon>Bacteria</taxon>
        <taxon>Bacillati</taxon>
        <taxon>Bacillota</taxon>
        <taxon>Clostridia</taxon>
        <taxon>Eubacteriales</taxon>
        <taxon>Clostridiaceae</taxon>
        <taxon>Clostridium</taxon>
    </lineage>
</organism>
<evidence type="ECO:0000256" key="1">
    <source>
        <dbReference type="SAM" id="Phobius"/>
    </source>
</evidence>
<dbReference type="Pfam" id="PF07693">
    <property type="entry name" value="KAP_NTPase"/>
    <property type="match status" value="1"/>
</dbReference>
<proteinExistence type="predicted"/>
<keyword evidence="1" id="KW-0472">Membrane</keyword>
<feature type="transmembrane region" description="Helical" evidence="1">
    <location>
        <begin position="344"/>
        <end position="363"/>
    </location>
</feature>
<dbReference type="InterPro" id="IPR027417">
    <property type="entry name" value="P-loop_NTPase"/>
</dbReference>
<gene>
    <name evidence="3" type="ORF">CSC2_21620</name>
</gene>
<dbReference type="PANTHER" id="PTHR22674:SF6">
    <property type="entry name" value="NTPASE KAP FAMILY P-LOOP DOMAIN-CONTAINING PROTEIN 1"/>
    <property type="match status" value="1"/>
</dbReference>
<dbReference type="Proteomes" id="UP000663802">
    <property type="component" value="Unassembled WGS sequence"/>
</dbReference>
<feature type="domain" description="KAP NTPase" evidence="2">
    <location>
        <begin position="41"/>
        <end position="313"/>
    </location>
</feature>
<dbReference type="SUPFAM" id="SSF52540">
    <property type="entry name" value="P-loop containing nucleoside triphosphate hydrolases"/>
    <property type="match status" value="1"/>
</dbReference>
<dbReference type="PANTHER" id="PTHR22674">
    <property type="entry name" value="NTPASE, KAP FAMILY P-LOOP DOMAIN-CONTAINING 1"/>
    <property type="match status" value="1"/>
</dbReference>
<comment type="caution">
    <text evidence="3">The sequence shown here is derived from an EMBL/GenBank/DDBJ whole genome shotgun (WGS) entry which is preliminary data.</text>
</comment>
<evidence type="ECO:0000313" key="3">
    <source>
        <dbReference type="EMBL" id="GFZ31636.1"/>
    </source>
</evidence>
<keyword evidence="1" id="KW-1133">Transmembrane helix</keyword>
<dbReference type="Gene3D" id="3.40.50.300">
    <property type="entry name" value="P-loop containing nucleotide triphosphate hydrolases"/>
    <property type="match status" value="1"/>
</dbReference>
<protein>
    <recommendedName>
        <fullName evidence="2">KAP NTPase domain-containing protein</fullName>
    </recommendedName>
</protein>
<evidence type="ECO:0000313" key="4">
    <source>
        <dbReference type="Proteomes" id="UP000663802"/>
    </source>
</evidence>
<evidence type="ECO:0000259" key="2">
    <source>
        <dbReference type="Pfam" id="PF07693"/>
    </source>
</evidence>